<feature type="region of interest" description="Disordered" evidence="5">
    <location>
        <begin position="842"/>
        <end position="963"/>
    </location>
</feature>
<dbReference type="Gene3D" id="2.115.10.20">
    <property type="entry name" value="Glycosyl hydrolase domain, family 43"/>
    <property type="match status" value="1"/>
</dbReference>
<evidence type="ECO:0000256" key="1">
    <source>
        <dbReference type="ARBA" id="ARBA00004834"/>
    </source>
</evidence>
<dbReference type="EC" id="3.2.1.99" evidence="9"/>
<dbReference type="InterPro" id="IPR046780">
    <property type="entry name" value="aBig_2"/>
</dbReference>
<evidence type="ECO:0000259" key="8">
    <source>
        <dbReference type="Pfam" id="PF20578"/>
    </source>
</evidence>
<feature type="domain" description="Extracellular endo-alpha-(1-&gt;5)-L-arabinanase C-terminal" evidence="7">
    <location>
        <begin position="437"/>
        <end position="539"/>
    </location>
</feature>
<dbReference type="SUPFAM" id="SSF49899">
    <property type="entry name" value="Concanavalin A-like lectins/glucanases"/>
    <property type="match status" value="1"/>
</dbReference>
<comment type="similarity">
    <text evidence="2">Belongs to the glycosyl hydrolase 43 family.</text>
</comment>
<dbReference type="InterPro" id="IPR023296">
    <property type="entry name" value="Glyco_hydro_beta-prop_sf"/>
</dbReference>
<comment type="caution">
    <text evidence="9">The sequence shown here is derived from an EMBL/GenBank/DDBJ whole genome shotgun (WGS) entry which is preliminary data.</text>
</comment>
<dbReference type="PANTHER" id="PTHR43301:SF3">
    <property type="entry name" value="ARABINAN ENDO-1,5-ALPHA-L-ARABINOSIDASE A-RELATED"/>
    <property type="match status" value="1"/>
</dbReference>
<evidence type="ECO:0000256" key="4">
    <source>
        <dbReference type="ARBA" id="ARBA00023295"/>
    </source>
</evidence>
<dbReference type="CDD" id="cd18832">
    <property type="entry name" value="GH43_GsAbnA-like"/>
    <property type="match status" value="1"/>
</dbReference>
<keyword evidence="3 9" id="KW-0378">Hydrolase</keyword>
<dbReference type="GO" id="GO:0046558">
    <property type="term" value="F:arabinan endo-1,5-alpha-L-arabinosidase activity"/>
    <property type="evidence" value="ECO:0007669"/>
    <property type="project" value="UniProtKB-EC"/>
</dbReference>
<accession>A0ABT9ZF19</accession>
<dbReference type="PANTHER" id="PTHR43301">
    <property type="entry name" value="ARABINAN ENDO-1,5-ALPHA-L-ARABINOSIDASE"/>
    <property type="match status" value="1"/>
</dbReference>
<feature type="compositionally biased region" description="Polar residues" evidence="5">
    <location>
        <begin position="945"/>
        <end position="963"/>
    </location>
</feature>
<dbReference type="InterPro" id="IPR006710">
    <property type="entry name" value="Glyco_hydro_43"/>
</dbReference>
<dbReference type="Pfam" id="PF16369">
    <property type="entry name" value="GH43_C"/>
    <property type="match status" value="1"/>
</dbReference>
<gene>
    <name evidence="9" type="ORF">J2S19_002131</name>
</gene>
<sequence length="996" mass="109081">MISNLFRKLSLTLLAFILLIPGMLLGSNNENIANANESEPPVFKNVSVHDPSIIKEGKNYYVFGSHIEAAKSTDLQSWTTFTNGYTTPNNVLYGDLSENLAESFKWAGEDDSDSKGGFAVWAPDIFWNADYKNEDGTTGAFMMYYSASSTYIRSAIGYAVSKNIEGPYTYVDTIVYSGFTKEEAYDADSDVNKKWTNTNIQTLIDEGNLNGPNENWFNENGTYNNQIYPNAIDANIFYDENGKLWMSYGSWSGGIFMLELDKETGAAIYPGDDAKTDDGRLIDRYFGTKIAGGYGKSGEGPYIVYDQASDYYYLYVTYGWLGADGGYNMRQWRAKNPEGPYIDAAGQDAVLPSSVENTNYGNKIMGNFLFERQLGEPGNIDGVGYVSPGHNSVFLDDETGQQFLVFHTRFPERGEIHEVRVHQMFKNKDGWPVVGAHRYSGETIDENVTKEEVAGEYKFINQGLSYSADINKSILIRLNDDNTITGDVSGTWSQDKQYASLTIDGETYNGVFVRLWDPVSESYAMTFTALSNKGVSIWGSKSPLSDQSDEEIVDGILQDLKLGNIDSIVGNMNLPKTGTRNTEIKWETSNAEVITTEGVVTRPSFEEGPSKVTLTATVTKGDIEKTKTFEVTVLPNKKEELIAHYKFEDDLSEETGNFAEGKETGNRIDNTGGTISYEEGIMGKGAVFNGESGVRLPDGLITSHSYTVSLWLNPEALTDFTTTFFGAKDENNWVSLVPQGPVEQNTMVWSGSSTWYDAPTGKTINTGEWTNVTFTVKEGDIKVYLNGEQAFEGKEFPHRFTTTNTYFGLGVNHWDTPFKGAMDELMIYEGALSGEEVKSYFDSVMNPEPPNEDDGKETPGKPGEDDGSETPGEPGGDDGSETPGKPGEDDGSETPGKPGGDDGSETPGEPGGDDGKETPVKPDEGDGTESPTVKPVVDNDDEKTGTGSEATNGEANKDGNTLPATATNQVNILLAGIVMLIIGCIVFVVRKNRLEN</sequence>
<dbReference type="SUPFAM" id="SSF75005">
    <property type="entry name" value="Arabinanase/levansucrase/invertase"/>
    <property type="match status" value="1"/>
</dbReference>
<evidence type="ECO:0000313" key="9">
    <source>
        <dbReference type="EMBL" id="MDQ0230874.1"/>
    </source>
</evidence>
<dbReference type="Gene3D" id="2.40.128.10">
    <property type="match status" value="1"/>
</dbReference>
<evidence type="ECO:0000259" key="7">
    <source>
        <dbReference type="Pfam" id="PF16369"/>
    </source>
</evidence>
<name>A0ABT9ZF19_9BACI</name>
<keyword evidence="6" id="KW-1133">Transmembrane helix</keyword>
<proteinExistence type="inferred from homology"/>
<dbReference type="Gene3D" id="2.60.120.200">
    <property type="match status" value="1"/>
</dbReference>
<evidence type="ECO:0000256" key="2">
    <source>
        <dbReference type="ARBA" id="ARBA00009865"/>
    </source>
</evidence>
<feature type="domain" description="Atrophied bacterial Ig" evidence="8">
    <location>
        <begin position="560"/>
        <end position="635"/>
    </location>
</feature>
<keyword evidence="6" id="KW-0472">Membrane</keyword>
<feature type="transmembrane region" description="Helical" evidence="6">
    <location>
        <begin position="970"/>
        <end position="989"/>
    </location>
</feature>
<evidence type="ECO:0000313" key="10">
    <source>
        <dbReference type="Proteomes" id="UP001234495"/>
    </source>
</evidence>
<dbReference type="NCBIfam" id="TIGR01167">
    <property type="entry name" value="LPXTG_anchor"/>
    <property type="match status" value="1"/>
</dbReference>
<evidence type="ECO:0000256" key="3">
    <source>
        <dbReference type="ARBA" id="ARBA00022801"/>
    </source>
</evidence>
<dbReference type="Proteomes" id="UP001234495">
    <property type="component" value="Unassembled WGS sequence"/>
</dbReference>
<organism evidence="9 10">
    <name type="scientific">Metabacillus malikii</name>
    <dbReference type="NCBI Taxonomy" id="1504265"/>
    <lineage>
        <taxon>Bacteria</taxon>
        <taxon>Bacillati</taxon>
        <taxon>Bacillota</taxon>
        <taxon>Bacilli</taxon>
        <taxon>Bacillales</taxon>
        <taxon>Bacillaceae</taxon>
        <taxon>Metabacillus</taxon>
    </lineage>
</organism>
<dbReference type="InterPro" id="IPR013320">
    <property type="entry name" value="ConA-like_dom_sf"/>
</dbReference>
<dbReference type="EMBL" id="JAUSUD010000008">
    <property type="protein sequence ID" value="MDQ0230874.1"/>
    <property type="molecule type" value="Genomic_DNA"/>
</dbReference>
<protein>
    <submittedName>
        <fullName evidence="9">Arabinan endo-1,5-alpha-L-arabinosidase</fullName>
        <ecNumber evidence="9">3.2.1.99</ecNumber>
    </submittedName>
</protein>
<keyword evidence="10" id="KW-1185">Reference proteome</keyword>
<evidence type="ECO:0000256" key="5">
    <source>
        <dbReference type="SAM" id="MobiDB-lite"/>
    </source>
</evidence>
<dbReference type="InterPro" id="IPR032291">
    <property type="entry name" value="Abn2_C"/>
</dbReference>
<dbReference type="Pfam" id="PF04616">
    <property type="entry name" value="Glyco_hydro_43"/>
    <property type="match status" value="1"/>
</dbReference>
<keyword evidence="4 9" id="KW-0326">Glycosidase</keyword>
<keyword evidence="6" id="KW-0812">Transmembrane</keyword>
<dbReference type="InterPro" id="IPR050727">
    <property type="entry name" value="GH43_arabinanases"/>
</dbReference>
<feature type="compositionally biased region" description="Basic and acidic residues" evidence="5">
    <location>
        <begin position="913"/>
        <end position="924"/>
    </location>
</feature>
<reference evidence="9 10" key="1">
    <citation type="submission" date="2023-07" db="EMBL/GenBank/DDBJ databases">
        <title>Genomic Encyclopedia of Type Strains, Phase IV (KMG-IV): sequencing the most valuable type-strain genomes for metagenomic binning, comparative biology and taxonomic classification.</title>
        <authorList>
            <person name="Goeker M."/>
        </authorList>
    </citation>
    <scope>NUCLEOTIDE SEQUENCE [LARGE SCALE GENOMIC DNA]</scope>
    <source>
        <strain evidence="9 10">DSM 29005</strain>
    </source>
</reference>
<dbReference type="Pfam" id="PF20578">
    <property type="entry name" value="aBig_2"/>
    <property type="match status" value="1"/>
</dbReference>
<dbReference type="Pfam" id="PF13385">
    <property type="entry name" value="Laminin_G_3"/>
    <property type="match status" value="1"/>
</dbReference>
<evidence type="ECO:0000256" key="6">
    <source>
        <dbReference type="SAM" id="Phobius"/>
    </source>
</evidence>
<comment type="pathway">
    <text evidence="1">Glycan metabolism; L-arabinan degradation.</text>
</comment>